<name>K1KZT3_9BACL</name>
<sequence length="220" mass="25907">MINNIQDLFDLENNPRINDISLILLADFYKIYLNPYGYHYNIVDNSQEKPKSYNIELRFDTENFCHLLAIEKIMKRVKNKEEIKSFKSELGWQNVLNGTITLTSLREKATKGIFNSNKDKYIFFYLLPRIIEAPKGVLFDQERVEDGTTRINCEILFYDKYHNAMVHLGIKYDEELGYHIPQTFFVERVTANKNGLKYVGNQQIITVTKINKSNHKEIHS</sequence>
<evidence type="ECO:0000259" key="1">
    <source>
        <dbReference type="Pfam" id="PF18813"/>
    </source>
</evidence>
<gene>
    <name evidence="2" type="ORF">B857_01940</name>
</gene>
<dbReference type="InterPro" id="IPR041420">
    <property type="entry name" value="PBECR4"/>
</dbReference>
<dbReference type="PATRIC" id="fig|1224748.3.peg.1922"/>
<proteinExistence type="predicted"/>
<comment type="caution">
    <text evidence="2">The sequence shown here is derived from an EMBL/GenBank/DDBJ whole genome shotgun (WGS) entry which is preliminary data.</text>
</comment>
<organism evidence="2 3">
    <name type="scientific">Solibacillus isronensis B3W22</name>
    <dbReference type="NCBI Taxonomy" id="1224748"/>
    <lineage>
        <taxon>Bacteria</taxon>
        <taxon>Bacillati</taxon>
        <taxon>Bacillota</taxon>
        <taxon>Bacilli</taxon>
        <taxon>Bacillales</taxon>
        <taxon>Caryophanaceae</taxon>
        <taxon>Solibacillus</taxon>
    </lineage>
</organism>
<keyword evidence="3" id="KW-1185">Reference proteome</keyword>
<evidence type="ECO:0000313" key="3">
    <source>
        <dbReference type="Proteomes" id="UP000004738"/>
    </source>
</evidence>
<dbReference type="Proteomes" id="UP000004738">
    <property type="component" value="Unassembled WGS sequence"/>
</dbReference>
<dbReference type="EMBL" id="AMCK01000008">
    <property type="protein sequence ID" value="EKB45342.1"/>
    <property type="molecule type" value="Genomic_DNA"/>
</dbReference>
<feature type="domain" description="Phage-Barnase-EndoU-ColicinE5/D-RelE like nuclease 4" evidence="1">
    <location>
        <begin position="26"/>
        <end position="209"/>
    </location>
</feature>
<dbReference type="RefSeq" id="WP_008405956.1">
    <property type="nucleotide sequence ID" value="NZ_AMCK01000008.1"/>
</dbReference>
<accession>K1KZT3</accession>
<evidence type="ECO:0000313" key="2">
    <source>
        <dbReference type="EMBL" id="EKB45342.1"/>
    </source>
</evidence>
<reference evidence="2 3" key="1">
    <citation type="journal article" date="2012" name="J. Bacteriol.">
        <title>Draft Genome Sequence of Bacillus isronensis Strain B3W22, Isolated from the Upper Atmosphere.</title>
        <authorList>
            <person name="Shivaji S."/>
            <person name="Ara S."/>
            <person name="Singh S.K."/>
            <person name="Bandi S."/>
            <person name="Singh A."/>
            <person name="Pinnaka A.K."/>
        </authorList>
    </citation>
    <scope>NUCLEOTIDE SEQUENCE [LARGE SCALE GENOMIC DNA]</scope>
    <source>
        <strain evidence="2 3">B3W22</strain>
    </source>
</reference>
<protein>
    <recommendedName>
        <fullName evidence="1">Phage-Barnase-EndoU-ColicinE5/D-RelE like nuclease 4 domain-containing protein</fullName>
    </recommendedName>
</protein>
<dbReference type="Pfam" id="PF18813">
    <property type="entry name" value="PBECR4"/>
    <property type="match status" value="1"/>
</dbReference>
<dbReference type="AlphaFoldDB" id="K1KZT3"/>